<dbReference type="Pfam" id="PF19270">
    <property type="entry name" value="FBO_C"/>
    <property type="match status" value="1"/>
</dbReference>
<evidence type="ECO:0000256" key="1">
    <source>
        <dbReference type="ARBA" id="ARBA00004496"/>
    </source>
</evidence>
<dbReference type="InterPro" id="IPR001810">
    <property type="entry name" value="F-box_dom"/>
</dbReference>
<dbReference type="OrthoDB" id="2117972at2759"/>
<dbReference type="InterPro" id="IPR036047">
    <property type="entry name" value="F-box-like_dom_sf"/>
</dbReference>
<evidence type="ECO:0000256" key="3">
    <source>
        <dbReference type="ARBA" id="ARBA00019775"/>
    </source>
</evidence>
<evidence type="ECO:0000256" key="5">
    <source>
        <dbReference type="ARBA" id="ARBA00022786"/>
    </source>
</evidence>
<proteinExistence type="predicted"/>
<organism evidence="9">
    <name type="scientific">Octopus bimaculoides</name>
    <name type="common">California two-spotted octopus</name>
    <dbReference type="NCBI Taxonomy" id="37653"/>
    <lineage>
        <taxon>Eukaryota</taxon>
        <taxon>Metazoa</taxon>
        <taxon>Spiralia</taxon>
        <taxon>Lophotrochozoa</taxon>
        <taxon>Mollusca</taxon>
        <taxon>Cephalopoda</taxon>
        <taxon>Coleoidea</taxon>
        <taxon>Octopodiformes</taxon>
        <taxon>Octopoda</taxon>
        <taxon>Incirrata</taxon>
        <taxon>Octopodidae</taxon>
        <taxon>Octopus</taxon>
    </lineage>
</organism>
<dbReference type="PANTHER" id="PTHR12874:SF29">
    <property type="entry name" value="F-BOX ONLY PROTEIN 9"/>
    <property type="match status" value="1"/>
</dbReference>
<feature type="compositionally biased region" description="Low complexity" evidence="7">
    <location>
        <begin position="71"/>
        <end position="81"/>
    </location>
</feature>
<evidence type="ECO:0000256" key="7">
    <source>
        <dbReference type="SAM" id="MobiDB-lite"/>
    </source>
</evidence>
<dbReference type="CDD" id="cd22089">
    <property type="entry name" value="F-box_FBXO9"/>
    <property type="match status" value="1"/>
</dbReference>
<comment type="subcellular location">
    <subcellularLocation>
        <location evidence="1">Cytoplasm</location>
    </subcellularLocation>
</comment>
<accession>A0A0L8GPT4</accession>
<dbReference type="Pfam" id="PF12937">
    <property type="entry name" value="F-box-like"/>
    <property type="match status" value="1"/>
</dbReference>
<keyword evidence="5" id="KW-0833">Ubl conjugation pathway</keyword>
<keyword evidence="4" id="KW-0963">Cytoplasm</keyword>
<feature type="region of interest" description="Disordered" evidence="7">
    <location>
        <begin position="1"/>
        <end position="43"/>
    </location>
</feature>
<dbReference type="PANTHER" id="PTHR12874">
    <property type="entry name" value="F-BOX ONLY PROTEIN 48-RELATED"/>
    <property type="match status" value="1"/>
</dbReference>
<evidence type="ECO:0000256" key="2">
    <source>
        <dbReference type="ARBA" id="ARBA00004906"/>
    </source>
</evidence>
<dbReference type="FunFam" id="1.20.1280.50:FF:000012">
    <property type="entry name" value="F-box only protein 9"/>
    <property type="match status" value="1"/>
</dbReference>
<dbReference type="Gene3D" id="1.20.1280.50">
    <property type="match status" value="1"/>
</dbReference>
<dbReference type="EMBL" id="KQ420917">
    <property type="protein sequence ID" value="KOF78882.1"/>
    <property type="molecule type" value="Genomic_DNA"/>
</dbReference>
<dbReference type="PROSITE" id="PS50181">
    <property type="entry name" value="FBOX"/>
    <property type="match status" value="1"/>
</dbReference>
<feature type="compositionally biased region" description="Basic and acidic residues" evidence="7">
    <location>
        <begin position="379"/>
        <end position="389"/>
    </location>
</feature>
<reference evidence="9" key="1">
    <citation type="submission" date="2015-07" db="EMBL/GenBank/DDBJ databases">
        <title>MeaNS - Measles Nucleotide Surveillance Program.</title>
        <authorList>
            <person name="Tran T."/>
            <person name="Druce J."/>
        </authorList>
    </citation>
    <scope>NUCLEOTIDE SEQUENCE</scope>
    <source>
        <strain evidence="9">UCB-OBI-ISO-001</strain>
        <tissue evidence="9">Gonad</tissue>
    </source>
</reference>
<evidence type="ECO:0000259" key="8">
    <source>
        <dbReference type="PROSITE" id="PS50181"/>
    </source>
</evidence>
<evidence type="ECO:0000256" key="6">
    <source>
        <dbReference type="ARBA" id="ARBA00022803"/>
    </source>
</evidence>
<sequence length="456" mass="52683">MEEENQFPTPGDYQLSEEEEGEEEEAEEADGDDDDYDSSKAQLDEFRMKWQQELLGNQDAAESSEVAVPCSSSSSGNNNNGVQATVSHLSNEDQLEAIKNKAKWFYLEGIKAEQNGNLYNAVTFYRQAVQLVPDIEYHVNYNPGVKCRERQVSETSIGSNASVEDVEEGNLLALLSRLQASENVICSPASEQRATHISSLPVEVVMYIFKWVVSTDLDTRSLEQLSQVCRGFYVCARDEELWKLVCTRMFNGVNCKNCKKYGSWRQMFYQRPHLRYNGCYISKCSYIRQGEKGLDYFYKPWNLVEYCRFVRFFLNGDIVMMSSPEEPAVCITKLSTKFKSASMLCGYYRISGSTITAYLTRTKPNEYSNQYSRRNKRNRPNENDDPEHTFNVEFGLQSAGRRKFAKLIWRHYSLHTFYKSSNRETVTDFDLNEQNYPPLYFSRVKSYSTYAVKPLQ</sequence>
<feature type="region of interest" description="Disordered" evidence="7">
    <location>
        <begin position="367"/>
        <end position="389"/>
    </location>
</feature>
<evidence type="ECO:0000256" key="4">
    <source>
        <dbReference type="ARBA" id="ARBA00022490"/>
    </source>
</evidence>
<feature type="region of interest" description="Disordered" evidence="7">
    <location>
        <begin position="57"/>
        <end position="81"/>
    </location>
</feature>
<dbReference type="AlphaFoldDB" id="A0A0L8GPT4"/>
<comment type="pathway">
    <text evidence="2">Protein modification; protein ubiquitination.</text>
</comment>
<keyword evidence="6" id="KW-0802">TPR repeat</keyword>
<dbReference type="OMA" id="RWNRLDF"/>
<dbReference type="KEGG" id="obi:106875523"/>
<dbReference type="GO" id="GO:0005737">
    <property type="term" value="C:cytoplasm"/>
    <property type="evidence" value="ECO:0007669"/>
    <property type="project" value="UniProtKB-SubCell"/>
</dbReference>
<feature type="domain" description="F-box" evidence="8">
    <location>
        <begin position="194"/>
        <end position="245"/>
    </location>
</feature>
<dbReference type="SUPFAM" id="SSF81383">
    <property type="entry name" value="F-box domain"/>
    <property type="match status" value="1"/>
</dbReference>
<gene>
    <name evidence="9" type="ORF">OCBIM_22030185mg</name>
</gene>
<protein>
    <recommendedName>
        <fullName evidence="3">F-box only protein 9</fullName>
    </recommendedName>
</protein>
<dbReference type="GO" id="GO:0031146">
    <property type="term" value="P:SCF-dependent proteasomal ubiquitin-dependent protein catabolic process"/>
    <property type="evidence" value="ECO:0007669"/>
    <property type="project" value="TreeGrafter"/>
</dbReference>
<dbReference type="STRING" id="37653.A0A0L8GPT4"/>
<dbReference type="InterPro" id="IPR045464">
    <property type="entry name" value="Hrt3/FBXO9_C"/>
</dbReference>
<name>A0A0L8GPT4_OCTBM</name>
<dbReference type="GO" id="GO:0019005">
    <property type="term" value="C:SCF ubiquitin ligase complex"/>
    <property type="evidence" value="ECO:0007669"/>
    <property type="project" value="TreeGrafter"/>
</dbReference>
<evidence type="ECO:0000313" key="9">
    <source>
        <dbReference type="EMBL" id="KOF78882.1"/>
    </source>
</evidence>
<feature type="compositionally biased region" description="Acidic residues" evidence="7">
    <location>
        <begin position="15"/>
        <end position="36"/>
    </location>
</feature>